<gene>
    <name evidence="1" type="ORF">PSNMU_V1.4_AUG-EV-PASAV3_0101170</name>
</gene>
<protein>
    <submittedName>
        <fullName evidence="1">Uncharacterized protein</fullName>
    </submittedName>
</protein>
<accession>A0A448ZM37</accession>
<reference evidence="1 2" key="1">
    <citation type="submission" date="2019-01" db="EMBL/GenBank/DDBJ databases">
        <authorList>
            <person name="Ferrante I. M."/>
        </authorList>
    </citation>
    <scope>NUCLEOTIDE SEQUENCE [LARGE SCALE GENOMIC DNA]</scope>
    <source>
        <strain evidence="1 2">B856</strain>
    </source>
</reference>
<dbReference type="AlphaFoldDB" id="A0A448ZM37"/>
<dbReference type="EMBL" id="CAACVS010000516">
    <property type="protein sequence ID" value="VEU43110.1"/>
    <property type="molecule type" value="Genomic_DNA"/>
</dbReference>
<name>A0A448ZM37_9STRA</name>
<organism evidence="1 2">
    <name type="scientific">Pseudo-nitzschia multistriata</name>
    <dbReference type="NCBI Taxonomy" id="183589"/>
    <lineage>
        <taxon>Eukaryota</taxon>
        <taxon>Sar</taxon>
        <taxon>Stramenopiles</taxon>
        <taxon>Ochrophyta</taxon>
        <taxon>Bacillariophyta</taxon>
        <taxon>Bacillariophyceae</taxon>
        <taxon>Bacillariophycidae</taxon>
        <taxon>Bacillariales</taxon>
        <taxon>Bacillariaceae</taxon>
        <taxon>Pseudo-nitzschia</taxon>
    </lineage>
</organism>
<dbReference type="Proteomes" id="UP000291116">
    <property type="component" value="Unassembled WGS sequence"/>
</dbReference>
<proteinExistence type="predicted"/>
<sequence length="547" mass="58948">MNFSKIAVAALSFNCSPWFVQGDHDEIKHKVGPWELHPIGNDDTGTTFAFINTGDGADPMIDVVLHVEGDFGSTPTIEVFTGGKESEACDLGNKIVDGHEGYTYEFKGISSGSPYDDLRVTSDGSIGQAVFKMKLHDDLAWTIRNSDNPNIGTFKACARVSKKHDNEYISFVDTLVKVHFDAEGRFDTDFSIVGTSIMSLEQNEKETVELDSYLCGQSDSGNPEREYKVGQSFSICVGPTNAEKEKYDYVAVVGFENVQCGPAKVVVDGIATALTQVNTNPQEYRKADEPVESGVSSFGTVVTPGYYSADKPTATCSGTVKLSFTNPKPLLQYEKVGCGFIRNDPMEQYPLDSGGTEDDVKRCNDHCSDGGYEYFILGCPHTMVDDSPPEFFCVCTSGHDLEVTSETCPGSETGINFCNPELVEDSLYEWAVSDHDLAFAVYDVTPPNRRLTGSFMSAVYKVTPPNRRLTASFSTNSGDLLQRHLQESGNKADTSGSFGTEVLLSREENVDAAFGGLAAPAADTGAVPTTVTATAVGAFVAAAASLV</sequence>
<evidence type="ECO:0000313" key="1">
    <source>
        <dbReference type="EMBL" id="VEU43110.1"/>
    </source>
</evidence>
<keyword evidence="2" id="KW-1185">Reference proteome</keyword>
<evidence type="ECO:0000313" key="2">
    <source>
        <dbReference type="Proteomes" id="UP000291116"/>
    </source>
</evidence>